<dbReference type="RefSeq" id="XP_018041406.1">
    <property type="nucleotide sequence ID" value="XM_018186578.1"/>
</dbReference>
<name>A0A177CV06_9PLEO</name>
<gene>
    <name evidence="2" type="ORF">CC84DRAFT_517178</name>
</gene>
<feature type="transmembrane region" description="Helical" evidence="1">
    <location>
        <begin position="49"/>
        <end position="70"/>
    </location>
</feature>
<accession>A0A177CV06</accession>
<keyword evidence="1" id="KW-1133">Transmembrane helix</keyword>
<dbReference type="Proteomes" id="UP000077069">
    <property type="component" value="Unassembled WGS sequence"/>
</dbReference>
<evidence type="ECO:0008006" key="4">
    <source>
        <dbReference type="Google" id="ProtNLM"/>
    </source>
</evidence>
<keyword evidence="1" id="KW-0812">Transmembrane</keyword>
<protein>
    <recommendedName>
        <fullName evidence="4">Transmembrane protein</fullName>
    </recommendedName>
</protein>
<evidence type="ECO:0000256" key="1">
    <source>
        <dbReference type="SAM" id="Phobius"/>
    </source>
</evidence>
<organism evidence="2 3">
    <name type="scientific">Paraphaeosphaeria sporulosa</name>
    <dbReference type="NCBI Taxonomy" id="1460663"/>
    <lineage>
        <taxon>Eukaryota</taxon>
        <taxon>Fungi</taxon>
        <taxon>Dikarya</taxon>
        <taxon>Ascomycota</taxon>
        <taxon>Pezizomycotina</taxon>
        <taxon>Dothideomycetes</taxon>
        <taxon>Pleosporomycetidae</taxon>
        <taxon>Pleosporales</taxon>
        <taxon>Massarineae</taxon>
        <taxon>Didymosphaeriaceae</taxon>
        <taxon>Paraphaeosphaeria</taxon>
    </lineage>
</organism>
<evidence type="ECO:0000313" key="2">
    <source>
        <dbReference type="EMBL" id="OAG11041.1"/>
    </source>
</evidence>
<keyword evidence="1" id="KW-0472">Membrane</keyword>
<keyword evidence="3" id="KW-1185">Reference proteome</keyword>
<dbReference type="EMBL" id="KV441549">
    <property type="protein sequence ID" value="OAG11041.1"/>
    <property type="molecule type" value="Genomic_DNA"/>
</dbReference>
<evidence type="ECO:0000313" key="3">
    <source>
        <dbReference type="Proteomes" id="UP000077069"/>
    </source>
</evidence>
<dbReference type="InParanoid" id="A0A177CV06"/>
<proteinExistence type="predicted"/>
<sequence length="82" mass="9241">MLWMDEGGREEEEGGDRRGLFQLSGLDCGAGFWHVHCIDGTRDHLRFSLRGPFCLFIVTFTVLILLRVFAGRSVDHGLTKST</sequence>
<dbReference type="AlphaFoldDB" id="A0A177CV06"/>
<reference evidence="2 3" key="1">
    <citation type="submission" date="2016-05" db="EMBL/GenBank/DDBJ databases">
        <title>Comparative analysis of secretome profiles of manganese(II)-oxidizing ascomycete fungi.</title>
        <authorList>
            <consortium name="DOE Joint Genome Institute"/>
            <person name="Zeiner C.A."/>
            <person name="Purvine S.O."/>
            <person name="Zink E.M."/>
            <person name="Wu S."/>
            <person name="Pasa-Tolic L."/>
            <person name="Chaput D.L."/>
            <person name="Haridas S."/>
            <person name="Grigoriev I.V."/>
            <person name="Santelli C.M."/>
            <person name="Hansel C.M."/>
        </authorList>
    </citation>
    <scope>NUCLEOTIDE SEQUENCE [LARGE SCALE GENOMIC DNA]</scope>
    <source>
        <strain evidence="2 3">AP3s5-JAC2a</strain>
    </source>
</reference>
<dbReference type="GeneID" id="28770064"/>